<evidence type="ECO:0000256" key="4">
    <source>
        <dbReference type="ARBA" id="ARBA00023163"/>
    </source>
</evidence>
<name>A0A6C1AZD1_9RHOO</name>
<dbReference type="Gene3D" id="3.40.190.10">
    <property type="entry name" value="Periplasmic binding protein-like II"/>
    <property type="match status" value="2"/>
</dbReference>
<feature type="domain" description="HTH lysR-type" evidence="5">
    <location>
        <begin position="1"/>
        <end position="59"/>
    </location>
</feature>
<dbReference type="Pfam" id="PF03466">
    <property type="entry name" value="LysR_substrate"/>
    <property type="match status" value="1"/>
</dbReference>
<dbReference type="KEGG" id="azq:G3580_03140"/>
<keyword evidence="2" id="KW-0805">Transcription regulation</keyword>
<dbReference type="PRINTS" id="PR00039">
    <property type="entry name" value="HTHLYSR"/>
</dbReference>
<dbReference type="EMBL" id="CP048836">
    <property type="protein sequence ID" value="QID16712.1"/>
    <property type="molecule type" value="Genomic_DNA"/>
</dbReference>
<accession>A0A6C1AZD1</accession>
<evidence type="ECO:0000259" key="5">
    <source>
        <dbReference type="PROSITE" id="PS50931"/>
    </source>
</evidence>
<dbReference type="RefSeq" id="WP_173763880.1">
    <property type="nucleotide sequence ID" value="NZ_CP048836.1"/>
</dbReference>
<gene>
    <name evidence="6" type="primary">cysB</name>
    <name evidence="6" type="ORF">G3580_03140</name>
</gene>
<sequence>MNIQQLRYIVEVERQGLNVSDAAEALFTSQPGVSKQIRALEEELGVAVFVRHGKRIVDVSAPGREVLAIAQRILRDVDSLAQVGEDFRNERQGRLSVATTHTQARYVLPKVIAEFSRKYPAVSLELHQGSPRQVCEMVINGEADLAIATEAIADYDELVMLPCYQWNRCVVAPADHPILRVQPLSLEEIAKWPLVTYDTAFTGRSQMNKAFLGRGLKPNVVLTAMDSDVIKTYVRMGLGVGIVARMAFDPVADKGLGMADAAHLFESSTTRVGIRRHAWLRGYVYAFIELFAPTLSRRIIDAAQAGGGSDPGL</sequence>
<dbReference type="NCBIfam" id="NF009326">
    <property type="entry name" value="PRK12681.1"/>
    <property type="match status" value="1"/>
</dbReference>
<dbReference type="Pfam" id="PF00126">
    <property type="entry name" value="HTH_1"/>
    <property type="match status" value="1"/>
</dbReference>
<dbReference type="InterPro" id="IPR036390">
    <property type="entry name" value="WH_DNA-bd_sf"/>
</dbReference>
<dbReference type="GO" id="GO:0000976">
    <property type="term" value="F:transcription cis-regulatory region binding"/>
    <property type="evidence" value="ECO:0007669"/>
    <property type="project" value="TreeGrafter"/>
</dbReference>
<reference evidence="6 7" key="1">
    <citation type="submission" date="2020-02" db="EMBL/GenBank/DDBJ databases">
        <title>Nitrogenibacter mangrovi gen. nov., sp. nov. isolated from mangrove sediment, a denitrifying betaproteobacterium.</title>
        <authorList>
            <person name="Liao H."/>
            <person name="Tian Y."/>
        </authorList>
    </citation>
    <scope>NUCLEOTIDE SEQUENCE [LARGE SCALE GENOMIC DNA]</scope>
    <source>
        <strain evidence="6 7">M9-3-2</strain>
    </source>
</reference>
<dbReference type="InterPro" id="IPR037423">
    <property type="entry name" value="CysB_PBP2"/>
</dbReference>
<dbReference type="InterPro" id="IPR036388">
    <property type="entry name" value="WH-like_DNA-bd_sf"/>
</dbReference>
<evidence type="ECO:0000256" key="1">
    <source>
        <dbReference type="ARBA" id="ARBA00009437"/>
    </source>
</evidence>
<dbReference type="AlphaFoldDB" id="A0A6C1AZD1"/>
<dbReference type="PANTHER" id="PTHR30126:SF6">
    <property type="entry name" value="HTH-TYPE TRANSCRIPTIONAL REGULATOR CYSB-RELATED"/>
    <property type="match status" value="1"/>
</dbReference>
<keyword evidence="3" id="KW-0238">DNA-binding</keyword>
<evidence type="ECO:0000313" key="7">
    <source>
        <dbReference type="Proteomes" id="UP000501991"/>
    </source>
</evidence>
<comment type="similarity">
    <text evidence="1">Belongs to the LysR transcriptional regulatory family.</text>
</comment>
<dbReference type="Proteomes" id="UP000501991">
    <property type="component" value="Chromosome"/>
</dbReference>
<dbReference type="InterPro" id="IPR000847">
    <property type="entry name" value="LysR_HTH_N"/>
</dbReference>
<dbReference type="PANTHER" id="PTHR30126">
    <property type="entry name" value="HTH-TYPE TRANSCRIPTIONAL REGULATOR"/>
    <property type="match status" value="1"/>
</dbReference>
<dbReference type="SUPFAM" id="SSF46785">
    <property type="entry name" value="Winged helix' DNA-binding domain"/>
    <property type="match status" value="1"/>
</dbReference>
<dbReference type="GO" id="GO:0019344">
    <property type="term" value="P:cysteine biosynthetic process"/>
    <property type="evidence" value="ECO:0007669"/>
    <property type="project" value="TreeGrafter"/>
</dbReference>
<dbReference type="SUPFAM" id="SSF53850">
    <property type="entry name" value="Periplasmic binding protein-like II"/>
    <property type="match status" value="1"/>
</dbReference>
<keyword evidence="4" id="KW-0804">Transcription</keyword>
<dbReference type="InterPro" id="IPR005119">
    <property type="entry name" value="LysR_subst-bd"/>
</dbReference>
<dbReference type="PROSITE" id="PS50931">
    <property type="entry name" value="HTH_LYSR"/>
    <property type="match status" value="1"/>
</dbReference>
<evidence type="ECO:0000256" key="2">
    <source>
        <dbReference type="ARBA" id="ARBA00023015"/>
    </source>
</evidence>
<protein>
    <submittedName>
        <fullName evidence="6">HTH-type transcriptional regulator CysB</fullName>
    </submittedName>
</protein>
<proteinExistence type="inferred from homology"/>
<dbReference type="CDD" id="cd08413">
    <property type="entry name" value="PBP2_CysB_like"/>
    <property type="match status" value="1"/>
</dbReference>
<dbReference type="NCBIfam" id="NF009327">
    <property type="entry name" value="PRK12684.1"/>
    <property type="match status" value="1"/>
</dbReference>
<keyword evidence="7" id="KW-1185">Reference proteome</keyword>
<dbReference type="Gene3D" id="1.10.10.10">
    <property type="entry name" value="Winged helix-like DNA-binding domain superfamily/Winged helix DNA-binding domain"/>
    <property type="match status" value="1"/>
</dbReference>
<evidence type="ECO:0000313" key="6">
    <source>
        <dbReference type="EMBL" id="QID16712.1"/>
    </source>
</evidence>
<dbReference type="GO" id="GO:0003700">
    <property type="term" value="F:DNA-binding transcription factor activity"/>
    <property type="evidence" value="ECO:0007669"/>
    <property type="project" value="InterPro"/>
</dbReference>
<organism evidence="6 7">
    <name type="scientific">Nitrogeniibacter mangrovi</name>
    <dbReference type="NCBI Taxonomy" id="2016596"/>
    <lineage>
        <taxon>Bacteria</taxon>
        <taxon>Pseudomonadati</taxon>
        <taxon>Pseudomonadota</taxon>
        <taxon>Betaproteobacteria</taxon>
        <taxon>Rhodocyclales</taxon>
        <taxon>Zoogloeaceae</taxon>
        <taxon>Nitrogeniibacter</taxon>
    </lineage>
</organism>
<evidence type="ECO:0000256" key="3">
    <source>
        <dbReference type="ARBA" id="ARBA00023125"/>
    </source>
</evidence>